<gene>
    <name evidence="4" type="ORF">Dbus_chr2Rg496</name>
</gene>
<sequence length="111" mass="11881">MFKILLICALVACAAASDAVEELRSDDIRADGFATALKVSNSIDRAESGDIHGNIDGHFSWVSPEGVHVVVKYVANENGYQPSSDLLPTPPPIPAEIQRSLEWIAAHGQKA</sequence>
<dbReference type="PANTHER" id="PTHR10380">
    <property type="entry name" value="CUTICLE PROTEIN"/>
    <property type="match status" value="1"/>
</dbReference>
<dbReference type="STRING" id="30019.A0A0M4EII8"/>
<dbReference type="Proteomes" id="UP000494163">
    <property type="component" value="Chromosome 2R"/>
</dbReference>
<feature type="chain" id="PRO_5005793414" evidence="3">
    <location>
        <begin position="17"/>
        <end position="111"/>
    </location>
</feature>
<dbReference type="PANTHER" id="PTHR10380:SF237">
    <property type="entry name" value="CUTICULAR PROTEIN 65AU, ISOFORM A-RELATED"/>
    <property type="match status" value="1"/>
</dbReference>
<dbReference type="PROSITE" id="PS51155">
    <property type="entry name" value="CHIT_BIND_RR_2"/>
    <property type="match status" value="1"/>
</dbReference>
<feature type="signal peptide" evidence="3">
    <location>
        <begin position="1"/>
        <end position="16"/>
    </location>
</feature>
<dbReference type="OrthoDB" id="6343684at2759"/>
<keyword evidence="1 2" id="KW-0193">Cuticle</keyword>
<dbReference type="EMBL" id="CP012524">
    <property type="protein sequence ID" value="ALC40917.1"/>
    <property type="molecule type" value="Genomic_DNA"/>
</dbReference>
<evidence type="ECO:0000256" key="2">
    <source>
        <dbReference type="PROSITE-ProRule" id="PRU00497"/>
    </source>
</evidence>
<dbReference type="GO" id="GO:0008010">
    <property type="term" value="F:structural constituent of chitin-based larval cuticle"/>
    <property type="evidence" value="ECO:0007669"/>
    <property type="project" value="TreeGrafter"/>
</dbReference>
<dbReference type="PROSITE" id="PS00233">
    <property type="entry name" value="CHIT_BIND_RR_1"/>
    <property type="match status" value="1"/>
</dbReference>
<dbReference type="GO" id="GO:0062129">
    <property type="term" value="C:chitin-based extracellular matrix"/>
    <property type="evidence" value="ECO:0007669"/>
    <property type="project" value="TreeGrafter"/>
</dbReference>
<organism evidence="4 5">
    <name type="scientific">Drosophila busckii</name>
    <name type="common">Fruit fly</name>
    <dbReference type="NCBI Taxonomy" id="30019"/>
    <lineage>
        <taxon>Eukaryota</taxon>
        <taxon>Metazoa</taxon>
        <taxon>Ecdysozoa</taxon>
        <taxon>Arthropoda</taxon>
        <taxon>Hexapoda</taxon>
        <taxon>Insecta</taxon>
        <taxon>Pterygota</taxon>
        <taxon>Neoptera</taxon>
        <taxon>Endopterygota</taxon>
        <taxon>Diptera</taxon>
        <taxon>Brachycera</taxon>
        <taxon>Muscomorpha</taxon>
        <taxon>Ephydroidea</taxon>
        <taxon>Drosophilidae</taxon>
        <taxon>Drosophila</taxon>
    </lineage>
</organism>
<reference evidence="4 5" key="1">
    <citation type="submission" date="2015-08" db="EMBL/GenBank/DDBJ databases">
        <title>Ancestral chromatin configuration constrains chromatin evolution on differentiating sex chromosomes in Drosophila.</title>
        <authorList>
            <person name="Zhou Q."/>
            <person name="Bachtrog D."/>
        </authorList>
    </citation>
    <scope>NUCLEOTIDE SEQUENCE [LARGE SCALE GENOMIC DNA]</scope>
    <source>
        <tissue evidence="4">Whole larvae</tissue>
    </source>
</reference>
<dbReference type="OMA" id="ETHGGHE"/>
<dbReference type="Pfam" id="PF00379">
    <property type="entry name" value="Chitin_bind_4"/>
    <property type="match status" value="1"/>
</dbReference>
<dbReference type="AlphaFoldDB" id="A0A0M4EII8"/>
<proteinExistence type="predicted"/>
<dbReference type="InterPro" id="IPR000618">
    <property type="entry name" value="Insect_cuticle"/>
</dbReference>
<accession>A0A0M4EII8</accession>
<protein>
    <submittedName>
        <fullName evidence="4">Lcp3</fullName>
    </submittedName>
</protein>
<dbReference type="InterPro" id="IPR031311">
    <property type="entry name" value="CHIT_BIND_RR_consensus"/>
</dbReference>
<keyword evidence="5" id="KW-1185">Reference proteome</keyword>
<keyword evidence="3" id="KW-0732">Signal</keyword>
<dbReference type="InterPro" id="IPR050468">
    <property type="entry name" value="Cuticle_Struct_Prot"/>
</dbReference>
<evidence type="ECO:0000313" key="5">
    <source>
        <dbReference type="Proteomes" id="UP000494163"/>
    </source>
</evidence>
<evidence type="ECO:0000256" key="1">
    <source>
        <dbReference type="ARBA" id="ARBA00022460"/>
    </source>
</evidence>
<evidence type="ECO:0000256" key="3">
    <source>
        <dbReference type="SAM" id="SignalP"/>
    </source>
</evidence>
<evidence type="ECO:0000313" key="4">
    <source>
        <dbReference type="EMBL" id="ALC40917.1"/>
    </source>
</evidence>
<name>A0A0M4EII8_DROBS</name>